<dbReference type="Proteomes" id="UP000252172">
    <property type="component" value="Unassembled WGS sequence"/>
</dbReference>
<accession>A0A368MYS9</accession>
<dbReference type="RefSeq" id="WP_114303599.1">
    <property type="nucleotide sequence ID" value="NZ_QPIE01000004.1"/>
</dbReference>
<comment type="caution">
    <text evidence="1">The sequence shown here is derived from an EMBL/GenBank/DDBJ whole genome shotgun (WGS) entry which is preliminary data.</text>
</comment>
<protein>
    <submittedName>
        <fullName evidence="1">Transcriptional regulator</fullName>
    </submittedName>
</protein>
<dbReference type="EMBL" id="QPIE01000004">
    <property type="protein sequence ID" value="RCU43013.1"/>
    <property type="molecule type" value="Genomic_DNA"/>
</dbReference>
<dbReference type="SUPFAM" id="SSF46785">
    <property type="entry name" value="Winged helix' DNA-binding domain"/>
    <property type="match status" value="1"/>
</dbReference>
<sequence>MHSRTLLGPFEINESIYLEMVKYYIEVYHLPPLAAKIYSFLIFDFERKGITFDELVDIFKSSKSSVSGSLQLLLSQRLIVDVTLADERKRHFFLNEDYIKIRFEQVIQRLEKELSIVKQLQEFNRDRKQHHANFNLYKDLLENNISNLRETLKEISN</sequence>
<dbReference type="InterPro" id="IPR036388">
    <property type="entry name" value="WH-like_DNA-bd_sf"/>
</dbReference>
<evidence type="ECO:0000313" key="2">
    <source>
        <dbReference type="Proteomes" id="UP000252172"/>
    </source>
</evidence>
<evidence type="ECO:0000313" key="1">
    <source>
        <dbReference type="EMBL" id="RCU43013.1"/>
    </source>
</evidence>
<reference evidence="1 2" key="1">
    <citation type="submission" date="2018-07" db="EMBL/GenBank/DDBJ databases">
        <title>Chryseobacterium lacus sp. nov., isolated from lake water.</title>
        <authorList>
            <person name="Li C.-M."/>
        </authorList>
    </citation>
    <scope>NUCLEOTIDE SEQUENCE [LARGE SCALE GENOMIC DNA]</scope>
    <source>
        <strain evidence="1 2">YLOS41</strain>
    </source>
</reference>
<gene>
    <name evidence="1" type="ORF">DQ356_06140</name>
</gene>
<dbReference type="Gene3D" id="1.10.10.10">
    <property type="entry name" value="Winged helix-like DNA-binding domain superfamily/Winged helix DNA-binding domain"/>
    <property type="match status" value="1"/>
</dbReference>
<organism evidence="1 2">
    <name type="scientific">Chryseobacterium lacus</name>
    <dbReference type="NCBI Taxonomy" id="2058346"/>
    <lineage>
        <taxon>Bacteria</taxon>
        <taxon>Pseudomonadati</taxon>
        <taxon>Bacteroidota</taxon>
        <taxon>Flavobacteriia</taxon>
        <taxon>Flavobacteriales</taxon>
        <taxon>Weeksellaceae</taxon>
        <taxon>Chryseobacterium group</taxon>
        <taxon>Chryseobacterium</taxon>
    </lineage>
</organism>
<name>A0A368MYS9_9FLAO</name>
<keyword evidence="2" id="KW-1185">Reference proteome</keyword>
<dbReference type="AlphaFoldDB" id="A0A368MYS9"/>
<dbReference type="OrthoDB" id="1807857at2"/>
<dbReference type="InterPro" id="IPR036390">
    <property type="entry name" value="WH_DNA-bd_sf"/>
</dbReference>
<proteinExistence type="predicted"/>